<comment type="cofactor">
    <cofactor evidence="1 7">
        <name>pyridoxal 5'-phosphate</name>
        <dbReference type="ChEBI" id="CHEBI:597326"/>
    </cofactor>
</comment>
<comment type="subunit">
    <text evidence="3">Homodimer.</text>
</comment>
<dbReference type="InterPro" id="IPR050596">
    <property type="entry name" value="AspAT/PAT-like"/>
</dbReference>
<dbReference type="CDD" id="cd00609">
    <property type="entry name" value="AAT_like"/>
    <property type="match status" value="1"/>
</dbReference>
<dbReference type="InterPro" id="IPR015424">
    <property type="entry name" value="PyrdxlP-dep_Trfase"/>
</dbReference>
<dbReference type="SUPFAM" id="SSF53383">
    <property type="entry name" value="PLP-dependent transferases"/>
    <property type="match status" value="1"/>
</dbReference>
<gene>
    <name evidence="9" type="ORF">RJ40_07990</name>
</gene>
<evidence type="ECO:0000256" key="3">
    <source>
        <dbReference type="ARBA" id="ARBA00011738"/>
    </source>
</evidence>
<sequence length="387" mass="42674">MRDFVSKRAREIPPSGIRKFFDLCIGMDDVISLGVGEPDYSTPWNISEAGIYSIEQGVTSYTSNKGLPALRETLAADLARRYRTDYSSEDEIIITTGVSEAVDIAIRAVTDPGDEVLVMDPSYVSYAPCVTLTGGRPVPLPCLEKDRFKITPEALMERVTPKTKALLLNYPNNPTGGVMNASDYRGIADILVDHDILLISDEVYSELTYEGTHCSPASIEELRERTITLNGFSKAYAMTGWRIGYLCAPKEICDAALKIHQYVMLCAPVMGQFAALAALRQAEEDKNEMVREYRLRRNLFVEGLNKIGLQCHMPLGAFYAFPSVKATGLSDEEFAEQLLKEEKVAVVPGSAFGPAGEGHIRCSYATSREDLSVAVERMGEFVSHLRG</sequence>
<dbReference type="InterPro" id="IPR015422">
    <property type="entry name" value="PyrdxlP-dep_Trfase_small"/>
</dbReference>
<evidence type="ECO:0000256" key="1">
    <source>
        <dbReference type="ARBA" id="ARBA00001933"/>
    </source>
</evidence>
<reference evidence="9" key="1">
    <citation type="journal article" date="2001" name="Int. J. Syst. Evol. Microbiol.">
        <title>Methanofollis aquaemaris sp. nov., a methanogen isolated from an aquaculture fish pond.</title>
        <authorList>
            <person name="Lai M.C."/>
            <person name="Chen S.C."/>
        </authorList>
    </citation>
    <scope>NUCLEOTIDE SEQUENCE</scope>
    <source>
        <strain evidence="9">N2F9704</strain>
    </source>
</reference>
<dbReference type="EMBL" id="CP036172">
    <property type="protein sequence ID" value="QSZ67450.1"/>
    <property type="molecule type" value="Genomic_DNA"/>
</dbReference>
<organism evidence="9 10">
    <name type="scientific">Methanofollis aquaemaris</name>
    <dbReference type="NCBI Taxonomy" id="126734"/>
    <lineage>
        <taxon>Archaea</taxon>
        <taxon>Methanobacteriati</taxon>
        <taxon>Methanobacteriota</taxon>
        <taxon>Stenosarchaea group</taxon>
        <taxon>Methanomicrobia</taxon>
        <taxon>Methanomicrobiales</taxon>
        <taxon>Methanomicrobiaceae</taxon>
        <taxon>Methanofollis</taxon>
    </lineage>
</organism>
<keyword evidence="5 7" id="KW-0808">Transferase</keyword>
<dbReference type="PANTHER" id="PTHR46383">
    <property type="entry name" value="ASPARTATE AMINOTRANSFERASE"/>
    <property type="match status" value="1"/>
</dbReference>
<feature type="domain" description="Aminotransferase class I/classII large" evidence="8">
    <location>
        <begin position="29"/>
        <end position="377"/>
    </location>
</feature>
<keyword evidence="6" id="KW-0663">Pyridoxal phosphate</keyword>
<dbReference type="Gene3D" id="3.40.640.10">
    <property type="entry name" value="Type I PLP-dependent aspartate aminotransferase-like (Major domain)"/>
    <property type="match status" value="1"/>
</dbReference>
<accession>A0A8A3S705</accession>
<evidence type="ECO:0000256" key="2">
    <source>
        <dbReference type="ARBA" id="ARBA00007441"/>
    </source>
</evidence>
<dbReference type="KEGG" id="maqe:RJ40_07990"/>
<comment type="similarity">
    <text evidence="2 7">Belongs to the class-I pyridoxal-phosphate-dependent aminotransferase family.</text>
</comment>
<evidence type="ECO:0000313" key="9">
    <source>
        <dbReference type="EMBL" id="QSZ67450.1"/>
    </source>
</evidence>
<reference evidence="9" key="2">
    <citation type="submission" date="2019-02" db="EMBL/GenBank/DDBJ databases">
        <authorList>
            <person name="Chen S.-C."/>
            <person name="Chien H.-H."/>
            <person name="Lai M.-C."/>
        </authorList>
    </citation>
    <scope>NUCLEOTIDE SEQUENCE</scope>
    <source>
        <strain evidence="9">N2F9704</strain>
    </source>
</reference>
<dbReference type="FunFam" id="3.40.640.10:FF:000033">
    <property type="entry name" value="Aspartate aminotransferase"/>
    <property type="match status" value="1"/>
</dbReference>
<evidence type="ECO:0000259" key="8">
    <source>
        <dbReference type="Pfam" id="PF00155"/>
    </source>
</evidence>
<dbReference type="GO" id="GO:0030170">
    <property type="term" value="F:pyridoxal phosphate binding"/>
    <property type="evidence" value="ECO:0007669"/>
    <property type="project" value="InterPro"/>
</dbReference>
<name>A0A8A3S705_9EURY</name>
<keyword evidence="10" id="KW-1185">Reference proteome</keyword>
<evidence type="ECO:0000256" key="5">
    <source>
        <dbReference type="ARBA" id="ARBA00022679"/>
    </source>
</evidence>
<proteinExistence type="inferred from homology"/>
<evidence type="ECO:0000256" key="4">
    <source>
        <dbReference type="ARBA" id="ARBA00022576"/>
    </source>
</evidence>
<dbReference type="InterPro" id="IPR004839">
    <property type="entry name" value="Aminotransferase_I/II_large"/>
</dbReference>
<evidence type="ECO:0000256" key="7">
    <source>
        <dbReference type="RuleBase" id="RU000481"/>
    </source>
</evidence>
<evidence type="ECO:0000256" key="6">
    <source>
        <dbReference type="ARBA" id="ARBA00022898"/>
    </source>
</evidence>
<dbReference type="InterPro" id="IPR004838">
    <property type="entry name" value="NHTrfase_class1_PyrdxlP-BS"/>
</dbReference>
<keyword evidence="4 7" id="KW-0032">Aminotransferase</keyword>
<dbReference type="Pfam" id="PF00155">
    <property type="entry name" value="Aminotran_1_2"/>
    <property type="match status" value="1"/>
</dbReference>
<dbReference type="AlphaFoldDB" id="A0A8A3S705"/>
<dbReference type="GO" id="GO:0008483">
    <property type="term" value="F:transaminase activity"/>
    <property type="evidence" value="ECO:0007669"/>
    <property type="project" value="UniProtKB-KW"/>
</dbReference>
<dbReference type="EC" id="2.6.1.-" evidence="7"/>
<dbReference type="PROSITE" id="PS00105">
    <property type="entry name" value="AA_TRANSFER_CLASS_1"/>
    <property type="match status" value="1"/>
</dbReference>
<evidence type="ECO:0000313" key="10">
    <source>
        <dbReference type="Proteomes" id="UP001042704"/>
    </source>
</evidence>
<dbReference type="Proteomes" id="UP001042704">
    <property type="component" value="Chromosome"/>
</dbReference>
<dbReference type="GeneID" id="76424294"/>
<dbReference type="RefSeq" id="WP_265580339.1">
    <property type="nucleotide sequence ID" value="NZ_CP036172.1"/>
</dbReference>
<dbReference type="PANTHER" id="PTHR46383:SF3">
    <property type="entry name" value="ASPARTATE AMINOTRANSFERASE-RELATED"/>
    <property type="match status" value="1"/>
</dbReference>
<dbReference type="GO" id="GO:0006520">
    <property type="term" value="P:amino acid metabolic process"/>
    <property type="evidence" value="ECO:0007669"/>
    <property type="project" value="InterPro"/>
</dbReference>
<dbReference type="InterPro" id="IPR015421">
    <property type="entry name" value="PyrdxlP-dep_Trfase_major"/>
</dbReference>
<protein>
    <recommendedName>
        <fullName evidence="7">Aminotransferase</fullName>
        <ecNumber evidence="7">2.6.1.-</ecNumber>
    </recommendedName>
</protein>
<dbReference type="Gene3D" id="3.90.1150.10">
    <property type="entry name" value="Aspartate Aminotransferase, domain 1"/>
    <property type="match status" value="1"/>
</dbReference>